<name>A0A0G1IYZ8_9BACT</name>
<feature type="binding site" evidence="12">
    <location>
        <position position="220"/>
    </location>
    <ligand>
        <name>Zn(2+)</name>
        <dbReference type="ChEBI" id="CHEBI:29105"/>
        <note>catalytic</note>
    </ligand>
</feature>
<comment type="cofactor">
    <cofactor evidence="12">
        <name>Zn(2+)</name>
        <dbReference type="ChEBI" id="CHEBI:29105"/>
    </cofactor>
    <text evidence="12">Binds 1 zinc ion per subunit.</text>
</comment>
<evidence type="ECO:0000256" key="12">
    <source>
        <dbReference type="HAMAP-Rule" id="MF_00188"/>
    </source>
</evidence>
<keyword evidence="9 12" id="KW-1133">Transmembrane helix</keyword>
<feature type="transmembrane region" description="Helical" evidence="12">
    <location>
        <begin position="193"/>
        <end position="215"/>
    </location>
</feature>
<evidence type="ECO:0000256" key="10">
    <source>
        <dbReference type="ARBA" id="ARBA00023049"/>
    </source>
</evidence>
<feature type="binding site" evidence="12">
    <location>
        <position position="143"/>
    </location>
    <ligand>
        <name>Zn(2+)</name>
        <dbReference type="ChEBI" id="CHEBI:29105"/>
        <note>catalytic</note>
    </ligand>
</feature>
<sequence length="293" mass="32402">MSTIYTYRDANIRKTWALFSVFLIVVIGLGWIFSQIYGSPGILFFAAFFSIFMSFISYWYSDKIVLAMTGARAIQKKDAPELYNIVENLTIAAGLPMPRIFLVADRAPNAFATGRDPEHAVIAVTSGILEILDRTELEGVLAHELSHIGNRDMLLSTVAVVLAGFMSLLADFFMRSMLWGRGRDDNREGGGFFILIGIALSILAPIATTLIQLAISRKREFLADASGALLTRYPEGLASALEKISKVSVPVSRATPTTAHLWFADPLKKKTARLFMTHPPVAERIKALREMNL</sequence>
<evidence type="ECO:0000256" key="5">
    <source>
        <dbReference type="ARBA" id="ARBA00022692"/>
    </source>
</evidence>
<evidence type="ECO:0000259" key="13">
    <source>
        <dbReference type="Pfam" id="PF01435"/>
    </source>
</evidence>
<dbReference type="STRING" id="1618646.UW57_C0002G0103"/>
<dbReference type="HAMAP" id="MF_00188">
    <property type="entry name" value="Pept_M48_protease_HtpX"/>
    <property type="match status" value="1"/>
</dbReference>
<dbReference type="GO" id="GO:0006508">
    <property type="term" value="P:proteolysis"/>
    <property type="evidence" value="ECO:0007669"/>
    <property type="project" value="UniProtKB-KW"/>
</dbReference>
<keyword evidence="7 12" id="KW-0378">Hydrolase</keyword>
<keyword evidence="10 12" id="KW-0482">Metalloprotease</keyword>
<keyword evidence="4 12" id="KW-0645">Protease</keyword>
<dbReference type="InterPro" id="IPR050083">
    <property type="entry name" value="HtpX_protease"/>
</dbReference>
<evidence type="ECO:0000313" key="14">
    <source>
        <dbReference type="EMBL" id="KKT64223.1"/>
    </source>
</evidence>
<protein>
    <recommendedName>
        <fullName evidence="12">Protease HtpX homolog</fullName>
        <ecNumber evidence="12">3.4.24.-</ecNumber>
    </recommendedName>
</protein>
<evidence type="ECO:0000256" key="7">
    <source>
        <dbReference type="ARBA" id="ARBA00022801"/>
    </source>
</evidence>
<feature type="transmembrane region" description="Helical" evidence="12">
    <location>
        <begin position="42"/>
        <end position="60"/>
    </location>
</feature>
<keyword evidence="3 12" id="KW-1003">Cell membrane</keyword>
<dbReference type="GO" id="GO:0004222">
    <property type="term" value="F:metalloendopeptidase activity"/>
    <property type="evidence" value="ECO:0007669"/>
    <property type="project" value="UniProtKB-UniRule"/>
</dbReference>
<keyword evidence="5 12" id="KW-0812">Transmembrane</keyword>
<evidence type="ECO:0000256" key="3">
    <source>
        <dbReference type="ARBA" id="ARBA00022475"/>
    </source>
</evidence>
<evidence type="ECO:0000256" key="6">
    <source>
        <dbReference type="ARBA" id="ARBA00022723"/>
    </source>
</evidence>
<dbReference type="EC" id="3.4.24.-" evidence="12"/>
<feature type="transmembrane region" description="Helical" evidence="12">
    <location>
        <begin position="153"/>
        <end position="173"/>
    </location>
</feature>
<feature type="active site" evidence="12">
    <location>
        <position position="144"/>
    </location>
</feature>
<dbReference type="Pfam" id="PF01435">
    <property type="entry name" value="Peptidase_M48"/>
    <property type="match status" value="1"/>
</dbReference>
<dbReference type="GO" id="GO:0008270">
    <property type="term" value="F:zinc ion binding"/>
    <property type="evidence" value="ECO:0007669"/>
    <property type="project" value="UniProtKB-UniRule"/>
</dbReference>
<comment type="caution">
    <text evidence="14">The sequence shown here is derived from an EMBL/GenBank/DDBJ whole genome shotgun (WGS) entry which is preliminary data.</text>
</comment>
<keyword evidence="11 12" id="KW-0472">Membrane</keyword>
<dbReference type="CDD" id="cd07340">
    <property type="entry name" value="M48B_Htpx_like"/>
    <property type="match status" value="1"/>
</dbReference>
<evidence type="ECO:0000256" key="8">
    <source>
        <dbReference type="ARBA" id="ARBA00022833"/>
    </source>
</evidence>
<accession>A0A0G1IYZ8</accession>
<keyword evidence="6 12" id="KW-0479">Metal-binding</keyword>
<evidence type="ECO:0000313" key="15">
    <source>
        <dbReference type="Proteomes" id="UP000034652"/>
    </source>
</evidence>
<dbReference type="InterPro" id="IPR001915">
    <property type="entry name" value="Peptidase_M48"/>
</dbReference>
<keyword evidence="8 12" id="KW-0862">Zinc</keyword>
<feature type="binding site" evidence="12">
    <location>
        <position position="147"/>
    </location>
    <ligand>
        <name>Zn(2+)</name>
        <dbReference type="ChEBI" id="CHEBI:29105"/>
        <note>catalytic</note>
    </ligand>
</feature>
<feature type="domain" description="Peptidase M48" evidence="13">
    <location>
        <begin position="78"/>
        <end position="291"/>
    </location>
</feature>
<evidence type="ECO:0000256" key="4">
    <source>
        <dbReference type="ARBA" id="ARBA00022670"/>
    </source>
</evidence>
<dbReference type="PANTHER" id="PTHR43221">
    <property type="entry name" value="PROTEASE HTPX"/>
    <property type="match status" value="1"/>
</dbReference>
<evidence type="ECO:0000256" key="2">
    <source>
        <dbReference type="ARBA" id="ARBA00009779"/>
    </source>
</evidence>
<dbReference type="GO" id="GO:0005886">
    <property type="term" value="C:plasma membrane"/>
    <property type="evidence" value="ECO:0007669"/>
    <property type="project" value="UniProtKB-SubCell"/>
</dbReference>
<proteinExistence type="inferred from homology"/>
<evidence type="ECO:0000256" key="11">
    <source>
        <dbReference type="ARBA" id="ARBA00023136"/>
    </source>
</evidence>
<dbReference type="Proteomes" id="UP000034652">
    <property type="component" value="Unassembled WGS sequence"/>
</dbReference>
<dbReference type="InterPro" id="IPR022919">
    <property type="entry name" value="Pept_M48_protease_HtpX"/>
</dbReference>
<dbReference type="PANTHER" id="PTHR43221:SF1">
    <property type="entry name" value="PROTEASE HTPX"/>
    <property type="match status" value="1"/>
</dbReference>
<gene>
    <name evidence="12" type="primary">htpX</name>
    <name evidence="14" type="ORF">UW57_C0002G0103</name>
</gene>
<reference evidence="14 15" key="1">
    <citation type="journal article" date="2015" name="Nature">
        <title>rRNA introns, odd ribosomes, and small enigmatic genomes across a large radiation of phyla.</title>
        <authorList>
            <person name="Brown C.T."/>
            <person name="Hug L.A."/>
            <person name="Thomas B.C."/>
            <person name="Sharon I."/>
            <person name="Castelle C.J."/>
            <person name="Singh A."/>
            <person name="Wilkins M.J."/>
            <person name="Williams K.H."/>
            <person name="Banfield J.F."/>
        </authorList>
    </citation>
    <scope>NUCLEOTIDE SEQUENCE [LARGE SCALE GENOMIC DNA]</scope>
</reference>
<evidence type="ECO:0000256" key="9">
    <source>
        <dbReference type="ARBA" id="ARBA00022989"/>
    </source>
</evidence>
<dbReference type="AlphaFoldDB" id="A0A0G1IYZ8"/>
<feature type="transmembrane region" description="Helical" evidence="12">
    <location>
        <begin position="16"/>
        <end position="36"/>
    </location>
</feature>
<comment type="subcellular location">
    <subcellularLocation>
        <location evidence="1 12">Cell membrane</location>
        <topology evidence="1 12">Multi-pass membrane protein</topology>
    </subcellularLocation>
</comment>
<comment type="similarity">
    <text evidence="2 12">Belongs to the peptidase M48B family.</text>
</comment>
<evidence type="ECO:0000256" key="1">
    <source>
        <dbReference type="ARBA" id="ARBA00004651"/>
    </source>
</evidence>
<dbReference type="Gene3D" id="3.30.2010.10">
    <property type="entry name" value="Metalloproteases ('zincins'), catalytic domain"/>
    <property type="match status" value="1"/>
</dbReference>
<organism evidence="14 15">
    <name type="scientific">Candidatus Giovannonibacteria bacterium GW2011_GWA1_44_29</name>
    <dbReference type="NCBI Taxonomy" id="1618646"/>
    <lineage>
        <taxon>Bacteria</taxon>
        <taxon>Candidatus Giovannoniibacteriota</taxon>
    </lineage>
</organism>
<dbReference type="EMBL" id="LCIV01000002">
    <property type="protein sequence ID" value="KKT64223.1"/>
    <property type="molecule type" value="Genomic_DNA"/>
</dbReference>